<gene>
    <name evidence="8" type="ORF">PV10_04173</name>
</gene>
<dbReference type="GO" id="GO:0005634">
    <property type="term" value="C:nucleus"/>
    <property type="evidence" value="ECO:0007669"/>
    <property type="project" value="TreeGrafter"/>
</dbReference>
<dbReference type="RefSeq" id="XP_016224488.1">
    <property type="nucleotide sequence ID" value="XM_016368700.1"/>
</dbReference>
<dbReference type="InterPro" id="IPR014780">
    <property type="entry name" value="tRNA_psdUridine_synth_TruB"/>
</dbReference>
<evidence type="ECO:0000259" key="7">
    <source>
        <dbReference type="Pfam" id="PF01509"/>
    </source>
</evidence>
<dbReference type="OrthoDB" id="9995526at2759"/>
<dbReference type="EMBL" id="KN847522">
    <property type="protein sequence ID" value="KIV92914.1"/>
    <property type="molecule type" value="Genomic_DNA"/>
</dbReference>
<evidence type="ECO:0000256" key="6">
    <source>
        <dbReference type="SAM" id="MobiDB-lite"/>
    </source>
</evidence>
<dbReference type="InterPro" id="IPR002501">
    <property type="entry name" value="PsdUridine_synth_N"/>
</dbReference>
<dbReference type="EC" id="5.4.99.25" evidence="3"/>
<proteinExistence type="inferred from homology"/>
<dbReference type="VEuPathDB" id="FungiDB:PV10_04173"/>
<feature type="region of interest" description="Disordered" evidence="6">
    <location>
        <begin position="364"/>
        <end position="427"/>
    </location>
</feature>
<feature type="domain" description="Pseudouridine synthase II N-terminal" evidence="7">
    <location>
        <begin position="73"/>
        <end position="205"/>
    </location>
</feature>
<dbReference type="InterPro" id="IPR020103">
    <property type="entry name" value="PsdUridine_synth_cat_dom_sf"/>
</dbReference>
<dbReference type="HOGENOM" id="CLU_032087_4_2_1"/>
<evidence type="ECO:0000313" key="8">
    <source>
        <dbReference type="EMBL" id="KIV92914.1"/>
    </source>
</evidence>
<dbReference type="Proteomes" id="UP000054302">
    <property type="component" value="Unassembled WGS sequence"/>
</dbReference>
<evidence type="ECO:0000256" key="1">
    <source>
        <dbReference type="ARBA" id="ARBA00001166"/>
    </source>
</evidence>
<sequence length="427" mass="46764">MTQRILSAMASAPAKVLEGIFAINKPQSLSSAQVIRDLQIKFAESKTFAPLLEETRNAARENGSKRRRVSKENVFKIGHGGTLDPLATGILIIGLGRGTKHLSGFLECKKTYETVVLFGKSTTTYDVAGKVVAEAPTSSITRAAVEEQLVKFRGKSKQIPPIYSAIKIDGMKLYDYARTGKELPRELESRDIEVSDCTLLDFWEAGEHDFRYPAEQASDEEKATTKKIMEGVTATKESMAKNRSEAKSDILAAKAGENSLPPAQKAALHTHPLPTQESEPAQAPAARIRLTVSSGFYVRSFCHDLGINCGSWGTMAALIRSQQSDFTTLDPAPEGFVTALTYEDLDAGEEVWGPKIRPVLEKWLDQHPPGSQPPAREAGGVDNQGRNNGKSFKRVKGIGGQKKSWNNKERDYSSPQTRRRNSSSPEA</sequence>
<dbReference type="Gene3D" id="3.30.2350.10">
    <property type="entry name" value="Pseudouridine synthase"/>
    <property type="match status" value="1"/>
</dbReference>
<keyword evidence="4" id="KW-0819">tRNA processing</keyword>
<organism evidence="8 9">
    <name type="scientific">Exophiala mesophila</name>
    <name type="common">Black yeast-like fungus</name>
    <dbReference type="NCBI Taxonomy" id="212818"/>
    <lineage>
        <taxon>Eukaryota</taxon>
        <taxon>Fungi</taxon>
        <taxon>Dikarya</taxon>
        <taxon>Ascomycota</taxon>
        <taxon>Pezizomycotina</taxon>
        <taxon>Eurotiomycetes</taxon>
        <taxon>Chaetothyriomycetidae</taxon>
        <taxon>Chaetothyriales</taxon>
        <taxon>Herpotrichiellaceae</taxon>
        <taxon>Exophiala</taxon>
    </lineage>
</organism>
<comment type="catalytic activity">
    <reaction evidence="1">
        <text>a uridine in mRNA = a pseudouridine in mRNA</text>
        <dbReference type="Rhea" id="RHEA:56644"/>
        <dbReference type="Rhea" id="RHEA-COMP:14658"/>
        <dbReference type="Rhea" id="RHEA-COMP:14659"/>
        <dbReference type="ChEBI" id="CHEBI:65314"/>
        <dbReference type="ChEBI" id="CHEBI:65315"/>
    </reaction>
</comment>
<evidence type="ECO:0000256" key="4">
    <source>
        <dbReference type="ARBA" id="ARBA00022694"/>
    </source>
</evidence>
<dbReference type="HAMAP" id="MF_01080">
    <property type="entry name" value="TruB_bact"/>
    <property type="match status" value="1"/>
</dbReference>
<dbReference type="SUPFAM" id="SSF55120">
    <property type="entry name" value="Pseudouridine synthase"/>
    <property type="match status" value="1"/>
</dbReference>
<dbReference type="AlphaFoldDB" id="A0A0D1ZGG4"/>
<dbReference type="Pfam" id="PF01509">
    <property type="entry name" value="TruB_N"/>
    <property type="match status" value="1"/>
</dbReference>
<dbReference type="GO" id="GO:0160148">
    <property type="term" value="F:tRNA pseudouridine(55) synthase activity"/>
    <property type="evidence" value="ECO:0007669"/>
    <property type="project" value="UniProtKB-EC"/>
</dbReference>
<dbReference type="PANTHER" id="PTHR13767">
    <property type="entry name" value="TRNA-PSEUDOURIDINE SYNTHASE"/>
    <property type="match status" value="1"/>
</dbReference>
<evidence type="ECO:0000313" key="9">
    <source>
        <dbReference type="Proteomes" id="UP000054302"/>
    </source>
</evidence>
<accession>A0A0D1ZGG4</accession>
<evidence type="ECO:0000256" key="2">
    <source>
        <dbReference type="ARBA" id="ARBA00008999"/>
    </source>
</evidence>
<name>A0A0D1ZGG4_EXOME</name>
<dbReference type="PANTHER" id="PTHR13767:SF2">
    <property type="entry name" value="PSEUDOURIDYLATE SYNTHASE TRUB1"/>
    <property type="match status" value="1"/>
</dbReference>
<dbReference type="STRING" id="212818.A0A0D1ZGG4"/>
<dbReference type="OMA" id="FAINKPC"/>
<dbReference type="GO" id="GO:1990481">
    <property type="term" value="P:mRNA pseudouridine synthesis"/>
    <property type="evidence" value="ECO:0007669"/>
    <property type="project" value="TreeGrafter"/>
</dbReference>
<keyword evidence="5" id="KW-0413">Isomerase</keyword>
<reference evidence="8 9" key="1">
    <citation type="submission" date="2015-01" db="EMBL/GenBank/DDBJ databases">
        <title>The Genome Sequence of Exophiala mesophila CBS40295.</title>
        <authorList>
            <consortium name="The Broad Institute Genomics Platform"/>
            <person name="Cuomo C."/>
            <person name="de Hoog S."/>
            <person name="Gorbushina A."/>
            <person name="Stielow B."/>
            <person name="Teixiera M."/>
            <person name="Abouelleil A."/>
            <person name="Chapman S.B."/>
            <person name="Priest M."/>
            <person name="Young S.K."/>
            <person name="Wortman J."/>
            <person name="Nusbaum C."/>
            <person name="Birren B."/>
        </authorList>
    </citation>
    <scope>NUCLEOTIDE SEQUENCE [LARGE SCALE GENOMIC DNA]</scope>
    <source>
        <strain evidence="8 9">CBS 40295</strain>
    </source>
</reference>
<protein>
    <recommendedName>
        <fullName evidence="3">tRNA pseudouridine(55) synthase</fullName>
        <ecNumber evidence="3">5.4.99.25</ecNumber>
    </recommendedName>
</protein>
<dbReference type="GO" id="GO:0006400">
    <property type="term" value="P:tRNA modification"/>
    <property type="evidence" value="ECO:0007669"/>
    <property type="project" value="TreeGrafter"/>
</dbReference>
<dbReference type="GeneID" id="27322018"/>
<dbReference type="GO" id="GO:0003723">
    <property type="term" value="F:RNA binding"/>
    <property type="evidence" value="ECO:0007669"/>
    <property type="project" value="InterPro"/>
</dbReference>
<comment type="similarity">
    <text evidence="2">Belongs to the pseudouridine synthase TruB family.</text>
</comment>
<keyword evidence="9" id="KW-1185">Reference proteome</keyword>
<evidence type="ECO:0000256" key="5">
    <source>
        <dbReference type="ARBA" id="ARBA00023235"/>
    </source>
</evidence>
<evidence type="ECO:0000256" key="3">
    <source>
        <dbReference type="ARBA" id="ARBA00012787"/>
    </source>
</evidence>